<keyword evidence="2" id="KW-0732">Signal</keyword>
<comment type="caution">
    <text evidence="7">The sequence shown here is derived from an EMBL/GenBank/DDBJ whole genome shotgun (WGS) entry which is preliminary data.</text>
</comment>
<protein>
    <recommendedName>
        <fullName evidence="6">OmpA-like domain-containing protein</fullName>
    </recommendedName>
</protein>
<gene>
    <name evidence="7" type="ORF">DL240_09745</name>
</gene>
<reference evidence="7 8" key="1">
    <citation type="submission" date="2018-05" db="EMBL/GenBank/DDBJ databases">
        <title>Lujinxingia marina gen. nov. sp. nov., a new facultative anaerobic member of the class Deltaproteobacteria, and proposal of Lujinxingaceae fam. nov.</title>
        <authorList>
            <person name="Li C.-M."/>
        </authorList>
    </citation>
    <scope>NUCLEOTIDE SEQUENCE [LARGE SCALE GENOMIC DNA]</scope>
    <source>
        <strain evidence="7 8">B210</strain>
    </source>
</reference>
<organism evidence="7 8">
    <name type="scientific">Lujinxingia litoralis</name>
    <dbReference type="NCBI Taxonomy" id="2211119"/>
    <lineage>
        <taxon>Bacteria</taxon>
        <taxon>Deltaproteobacteria</taxon>
        <taxon>Bradymonadales</taxon>
        <taxon>Lujinxingiaceae</taxon>
        <taxon>Lujinxingia</taxon>
    </lineage>
</organism>
<evidence type="ECO:0000256" key="4">
    <source>
        <dbReference type="ARBA" id="ARBA00023237"/>
    </source>
</evidence>
<dbReference type="PROSITE" id="PS51123">
    <property type="entry name" value="OMPA_2"/>
    <property type="match status" value="1"/>
</dbReference>
<dbReference type="Gene3D" id="3.30.1330.60">
    <property type="entry name" value="OmpA-like domain"/>
    <property type="match status" value="1"/>
</dbReference>
<dbReference type="InterPro" id="IPR003367">
    <property type="entry name" value="Thrombospondin_3-like_rpt"/>
</dbReference>
<evidence type="ECO:0000256" key="1">
    <source>
        <dbReference type="ARBA" id="ARBA00004442"/>
    </source>
</evidence>
<comment type="subcellular location">
    <subcellularLocation>
        <location evidence="1">Cell outer membrane</location>
    </subcellularLocation>
</comment>
<keyword evidence="8" id="KW-1185">Reference proteome</keyword>
<evidence type="ECO:0000256" key="5">
    <source>
        <dbReference type="PROSITE-ProRule" id="PRU00473"/>
    </source>
</evidence>
<dbReference type="InterPro" id="IPR050330">
    <property type="entry name" value="Bact_OuterMem_StrucFunc"/>
</dbReference>
<dbReference type="CDD" id="cd07185">
    <property type="entry name" value="OmpA_C-like"/>
    <property type="match status" value="1"/>
</dbReference>
<evidence type="ECO:0000259" key="6">
    <source>
        <dbReference type="PROSITE" id="PS51123"/>
    </source>
</evidence>
<dbReference type="PRINTS" id="PR01021">
    <property type="entry name" value="OMPADOMAIN"/>
</dbReference>
<dbReference type="Pfam" id="PF02412">
    <property type="entry name" value="TSP_3"/>
    <property type="match status" value="3"/>
</dbReference>
<dbReference type="SUPFAM" id="SSF103647">
    <property type="entry name" value="TSP type-3 repeat"/>
    <property type="match status" value="1"/>
</dbReference>
<dbReference type="EMBL" id="QHKO01000004">
    <property type="protein sequence ID" value="RAL22128.1"/>
    <property type="molecule type" value="Genomic_DNA"/>
</dbReference>
<dbReference type="PANTHER" id="PTHR30329:SF21">
    <property type="entry name" value="LIPOPROTEIN YIAD-RELATED"/>
    <property type="match status" value="1"/>
</dbReference>
<dbReference type="Pfam" id="PF00691">
    <property type="entry name" value="OmpA"/>
    <property type="match status" value="1"/>
</dbReference>
<dbReference type="GO" id="GO:0005509">
    <property type="term" value="F:calcium ion binding"/>
    <property type="evidence" value="ECO:0007669"/>
    <property type="project" value="InterPro"/>
</dbReference>
<sequence length="395" mass="43268">MRGAGPTRSCSMNPQKSTMRFALLLGSCVMMLASSTGCTTGAKLRGQAKEIQAINESIYPRAYNCAPEEIAIAQAQVEFGLYELSRGDFTRADRHLKLAEENSRKADKLSDYEECLPEDLALDIDVAETIDVVEAPVDFTTDADGDGIPDARDRCAFQAEDYDGFEDEDGCPDNDNDQDGVADLNDLCPDIAGDVDGFSGQQGCPMLDLDGDGILNINDQCPTQPVEFIGFQDETGCPVEDVDNDGIPNILDECPFEPGPIENAGCPVDEPEEPKLAEVEGDQIRLNQRVYFATAKADILPQSYPLLNQVAQILRDNPNITIRVEGHTDSRGRASYNMQLSQDRAASVRTFLIERGIDAMRMEAVGFGLTRPIDDNSTEEGRANNRRVEIHITSR</sequence>
<evidence type="ECO:0000313" key="7">
    <source>
        <dbReference type="EMBL" id="RAL22128.1"/>
    </source>
</evidence>
<dbReference type="InterPro" id="IPR006664">
    <property type="entry name" value="OMP_bac"/>
</dbReference>
<dbReference type="GO" id="GO:0009279">
    <property type="term" value="C:cell outer membrane"/>
    <property type="evidence" value="ECO:0007669"/>
    <property type="project" value="UniProtKB-SubCell"/>
</dbReference>
<dbReference type="GO" id="GO:0007155">
    <property type="term" value="P:cell adhesion"/>
    <property type="evidence" value="ECO:0007669"/>
    <property type="project" value="InterPro"/>
</dbReference>
<dbReference type="InterPro" id="IPR028974">
    <property type="entry name" value="TSP_type-3_rpt"/>
</dbReference>
<dbReference type="PANTHER" id="PTHR30329">
    <property type="entry name" value="STATOR ELEMENT OF FLAGELLAR MOTOR COMPLEX"/>
    <property type="match status" value="1"/>
</dbReference>
<dbReference type="Gene3D" id="4.10.1080.10">
    <property type="entry name" value="TSP type-3 repeat"/>
    <property type="match status" value="1"/>
</dbReference>
<evidence type="ECO:0000313" key="8">
    <source>
        <dbReference type="Proteomes" id="UP000249169"/>
    </source>
</evidence>
<dbReference type="AlphaFoldDB" id="A0A328C6D6"/>
<keyword evidence="3 5" id="KW-0472">Membrane</keyword>
<dbReference type="InterPro" id="IPR036737">
    <property type="entry name" value="OmpA-like_sf"/>
</dbReference>
<proteinExistence type="predicted"/>
<dbReference type="SUPFAM" id="SSF103088">
    <property type="entry name" value="OmpA-like"/>
    <property type="match status" value="1"/>
</dbReference>
<feature type="domain" description="OmpA-like" evidence="6">
    <location>
        <begin position="279"/>
        <end position="395"/>
    </location>
</feature>
<evidence type="ECO:0000256" key="2">
    <source>
        <dbReference type="ARBA" id="ARBA00022729"/>
    </source>
</evidence>
<dbReference type="Proteomes" id="UP000249169">
    <property type="component" value="Unassembled WGS sequence"/>
</dbReference>
<accession>A0A328C6D6</accession>
<keyword evidence="4" id="KW-0998">Cell outer membrane</keyword>
<evidence type="ECO:0000256" key="3">
    <source>
        <dbReference type="ARBA" id="ARBA00023136"/>
    </source>
</evidence>
<name>A0A328C6D6_9DELT</name>
<dbReference type="InterPro" id="IPR006665">
    <property type="entry name" value="OmpA-like"/>
</dbReference>